<dbReference type="PANTHER" id="PTHR48112">
    <property type="entry name" value="HIGH MOBILITY GROUP PROTEIN DSP1"/>
    <property type="match status" value="1"/>
</dbReference>
<name>A0A8J8VXS7_9EURO</name>
<dbReference type="PANTHER" id="PTHR48112:SF5">
    <property type="entry name" value="BOX PROTEIN, PUTATIVE (AFU_ORTHOLOGUE AFUA_1G04550)-RELATED"/>
    <property type="match status" value="1"/>
</dbReference>
<comment type="caution">
    <text evidence="5">The sequence shown here is derived from an EMBL/GenBank/DDBJ whole genome shotgun (WGS) entry which is preliminary data.</text>
</comment>
<dbReference type="InterPro" id="IPR050342">
    <property type="entry name" value="HMGB"/>
</dbReference>
<keyword evidence="6" id="KW-1185">Reference proteome</keyword>
<feature type="region of interest" description="Disordered" evidence="3">
    <location>
        <begin position="120"/>
        <end position="144"/>
    </location>
</feature>
<feature type="region of interest" description="Disordered" evidence="3">
    <location>
        <begin position="64"/>
        <end position="100"/>
    </location>
</feature>
<dbReference type="Gene3D" id="1.10.30.10">
    <property type="entry name" value="High mobility group box domain"/>
    <property type="match status" value="1"/>
</dbReference>
<dbReference type="EMBL" id="WIWV01000105">
    <property type="protein sequence ID" value="KAF7713811.1"/>
    <property type="molecule type" value="Genomic_DNA"/>
</dbReference>
<feature type="region of interest" description="Disordered" evidence="3">
    <location>
        <begin position="172"/>
        <end position="292"/>
    </location>
</feature>
<feature type="compositionally biased region" description="Acidic residues" evidence="3">
    <location>
        <begin position="197"/>
        <end position="218"/>
    </location>
</feature>
<feature type="DNA-binding region" description="HMG box" evidence="2">
    <location>
        <begin position="100"/>
        <end position="169"/>
    </location>
</feature>
<protein>
    <submittedName>
        <fullName evidence="5">HMG box transcriptional regulator</fullName>
    </submittedName>
</protein>
<dbReference type="Pfam" id="PF00505">
    <property type="entry name" value="HMG_box"/>
    <property type="match status" value="1"/>
</dbReference>
<dbReference type="Proteomes" id="UP000631181">
    <property type="component" value="Unassembled WGS sequence"/>
</dbReference>
<accession>A0A8J8VXS7</accession>
<evidence type="ECO:0000313" key="6">
    <source>
        <dbReference type="Proteomes" id="UP000631181"/>
    </source>
</evidence>
<evidence type="ECO:0000259" key="4">
    <source>
        <dbReference type="PROSITE" id="PS50118"/>
    </source>
</evidence>
<dbReference type="SUPFAM" id="SSF47095">
    <property type="entry name" value="HMG-box"/>
    <property type="match status" value="1"/>
</dbReference>
<dbReference type="AlphaFoldDB" id="A0A8J8VXS7"/>
<feature type="compositionally biased region" description="Basic residues" evidence="3">
    <location>
        <begin position="283"/>
        <end position="292"/>
    </location>
</feature>
<gene>
    <name evidence="5" type="ORF">PECM_000552</name>
</gene>
<dbReference type="SMART" id="SM00398">
    <property type="entry name" value="HMG"/>
    <property type="match status" value="1"/>
</dbReference>
<evidence type="ECO:0000256" key="2">
    <source>
        <dbReference type="PROSITE-ProRule" id="PRU00267"/>
    </source>
</evidence>
<feature type="compositionally biased region" description="Basic and acidic residues" evidence="3">
    <location>
        <begin position="127"/>
        <end position="137"/>
    </location>
</feature>
<organism evidence="5 6">
    <name type="scientific">Penicillium ucsense</name>
    <dbReference type="NCBI Taxonomy" id="2839758"/>
    <lineage>
        <taxon>Eukaryota</taxon>
        <taxon>Fungi</taxon>
        <taxon>Dikarya</taxon>
        <taxon>Ascomycota</taxon>
        <taxon>Pezizomycotina</taxon>
        <taxon>Eurotiomycetes</taxon>
        <taxon>Eurotiomycetidae</taxon>
        <taxon>Eurotiales</taxon>
        <taxon>Aspergillaceae</taxon>
        <taxon>Penicillium</taxon>
    </lineage>
</organism>
<proteinExistence type="predicted"/>
<evidence type="ECO:0000256" key="3">
    <source>
        <dbReference type="SAM" id="MobiDB-lite"/>
    </source>
</evidence>
<dbReference type="PROSITE" id="PS50118">
    <property type="entry name" value="HMG_BOX_2"/>
    <property type="match status" value="1"/>
</dbReference>
<sequence>MSPKHDSEATVAVNIEELRNSKDAVIMRLMALQSYIADLSKAYVEHVNNVITGGPATIDIPAMPSGLSSHMEARAGSPGPKAEADAPKKRKRAPVDPNAPKRALTPYFLYMQQNRQKIAADLGGSAKPKDVADEGTRRWQSMDPKEKDVYKTQYLENYEAYKRDMAAYKAGHKGGDDDAANNQLQQGIAGAAPGESPSDDSESSESEEEEEEEEEEVVEPSPSPVPVKQKTPSKSASAKRRRSDVKAVKEVAESPVKPASPVKRGRKAAEPASAKSTPAESKRRTKKRKSEA</sequence>
<keyword evidence="1 2" id="KW-0238">DNA-binding</keyword>
<evidence type="ECO:0000256" key="1">
    <source>
        <dbReference type="ARBA" id="ARBA00023125"/>
    </source>
</evidence>
<dbReference type="InterPro" id="IPR036910">
    <property type="entry name" value="HMG_box_dom_sf"/>
</dbReference>
<keyword evidence="2" id="KW-0539">Nucleus</keyword>
<evidence type="ECO:0000313" key="5">
    <source>
        <dbReference type="EMBL" id="KAF7713811.1"/>
    </source>
</evidence>
<feature type="domain" description="HMG box" evidence="4">
    <location>
        <begin position="100"/>
        <end position="169"/>
    </location>
</feature>
<dbReference type="OrthoDB" id="5550281at2759"/>
<dbReference type="InterPro" id="IPR009071">
    <property type="entry name" value="HMG_box_dom"/>
</dbReference>
<reference evidence="5" key="1">
    <citation type="journal article" date="2020" name="Front. Microbiol.">
        <title>Gene regulatory networks of Penicillium echinulatum 2HH and Penicillium oxalicum 114-2 inferred by a computational biology approach.</title>
        <authorList>
            <person name="Lenz A.R."/>
            <person name="Galan-Vasquez E."/>
            <person name="Balbinot E."/>
            <person name="De Abreu F.P."/>
            <person name="De Oliveira N.S."/>
            <person name="Da Rosa L.O."/>
            <person name="De Avila E Silva S."/>
            <person name="Camassola M."/>
            <person name="Dillon A.J.P."/>
            <person name="Perez-Rueda E."/>
        </authorList>
    </citation>
    <scope>NUCLEOTIDE SEQUENCE</scope>
    <source>
        <strain evidence="5">S1M29</strain>
    </source>
</reference>
<dbReference type="GO" id="GO:0005634">
    <property type="term" value="C:nucleus"/>
    <property type="evidence" value="ECO:0007669"/>
    <property type="project" value="UniProtKB-UniRule"/>
</dbReference>
<dbReference type="GO" id="GO:0003677">
    <property type="term" value="F:DNA binding"/>
    <property type="evidence" value="ECO:0007669"/>
    <property type="project" value="UniProtKB-UniRule"/>
</dbReference>